<accession>A0A2C8FB07</accession>
<keyword evidence="2" id="KW-1185">Reference proteome</keyword>
<protein>
    <submittedName>
        <fullName evidence="1">Uncharacterized protein</fullName>
    </submittedName>
</protein>
<gene>
    <name evidence="1" type="ORF">DPRO_2824</name>
</gene>
<dbReference type="AlphaFoldDB" id="A0A2C8FB07"/>
<dbReference type="RefSeq" id="WP_097012564.1">
    <property type="nucleotide sequence ID" value="NZ_LT907975.1"/>
</dbReference>
<dbReference type="KEGG" id="pprf:DPRO_2824"/>
<dbReference type="Proteomes" id="UP000219215">
    <property type="component" value="Chromosome DPRO"/>
</dbReference>
<dbReference type="EMBL" id="LT907975">
    <property type="protein sequence ID" value="SOB59734.1"/>
    <property type="molecule type" value="Genomic_DNA"/>
</dbReference>
<name>A0A2C8FB07_9BACT</name>
<sequence>MQNVLIYLAIIGIMLQAGCSVVQVQHEESSIAFGSSARLAMRQQILNPEAGGDAPVVGIDGRYAETVAEKYLKGPKTKSESGQSISEVIIGTR</sequence>
<evidence type="ECO:0000313" key="1">
    <source>
        <dbReference type="EMBL" id="SOB59734.1"/>
    </source>
</evidence>
<proteinExistence type="predicted"/>
<reference evidence="2" key="1">
    <citation type="submission" date="2017-09" db="EMBL/GenBank/DDBJ databases">
        <authorList>
            <person name="Regsiter A."/>
            <person name="William W."/>
        </authorList>
    </citation>
    <scope>NUCLEOTIDE SEQUENCE [LARGE SCALE GENOMIC DNA]</scope>
    <source>
        <strain evidence="2">500-1</strain>
    </source>
</reference>
<dbReference type="OrthoDB" id="5460275at2"/>
<evidence type="ECO:0000313" key="2">
    <source>
        <dbReference type="Proteomes" id="UP000219215"/>
    </source>
</evidence>
<organism evidence="1 2">
    <name type="scientific">Pseudodesulfovibrio profundus</name>
    <dbReference type="NCBI Taxonomy" id="57320"/>
    <lineage>
        <taxon>Bacteria</taxon>
        <taxon>Pseudomonadati</taxon>
        <taxon>Thermodesulfobacteriota</taxon>
        <taxon>Desulfovibrionia</taxon>
        <taxon>Desulfovibrionales</taxon>
        <taxon>Desulfovibrionaceae</taxon>
    </lineage>
</organism>